<feature type="compositionally biased region" description="Basic and acidic residues" evidence="1">
    <location>
        <begin position="17"/>
        <end position="31"/>
    </location>
</feature>
<feature type="compositionally biased region" description="Polar residues" evidence="1">
    <location>
        <begin position="452"/>
        <end position="462"/>
    </location>
</feature>
<evidence type="ECO:0000313" key="3">
    <source>
        <dbReference type="EMBL" id="ALA68483.1"/>
    </source>
</evidence>
<dbReference type="KEGG" id="clw:CLAC_04170"/>
<feature type="compositionally biased region" description="Low complexity" evidence="1">
    <location>
        <begin position="321"/>
        <end position="336"/>
    </location>
</feature>
<dbReference type="Proteomes" id="UP000058446">
    <property type="component" value="Chromosome"/>
</dbReference>
<dbReference type="PATRIC" id="fig|1408189.4.peg.835"/>
<name>A0A0K2H3G2_9CORY</name>
<accession>A0A0K2H3G2</accession>
<dbReference type="CDD" id="cd08501">
    <property type="entry name" value="PBP2_Lpqw"/>
    <property type="match status" value="1"/>
</dbReference>
<feature type="region of interest" description="Disordered" evidence="1">
    <location>
        <begin position="321"/>
        <end position="354"/>
    </location>
</feature>
<dbReference type="Gene3D" id="3.90.76.10">
    <property type="entry name" value="Dipeptide-binding Protein, Domain 1"/>
    <property type="match status" value="1"/>
</dbReference>
<dbReference type="AlphaFoldDB" id="A0A0K2H3G2"/>
<evidence type="ECO:0000313" key="4">
    <source>
        <dbReference type="Proteomes" id="UP000058446"/>
    </source>
</evidence>
<keyword evidence="4" id="KW-1185">Reference proteome</keyword>
<dbReference type="Pfam" id="PF00496">
    <property type="entry name" value="SBP_bac_5"/>
    <property type="match status" value="1"/>
</dbReference>
<protein>
    <recommendedName>
        <fullName evidence="2">Solute-binding protein family 5 domain-containing protein</fullName>
    </recommendedName>
</protein>
<dbReference type="SUPFAM" id="SSF53850">
    <property type="entry name" value="Periplasmic binding protein-like II"/>
    <property type="match status" value="1"/>
</dbReference>
<dbReference type="GO" id="GO:0015833">
    <property type="term" value="P:peptide transport"/>
    <property type="evidence" value="ECO:0007669"/>
    <property type="project" value="TreeGrafter"/>
</dbReference>
<proteinExistence type="predicted"/>
<feature type="region of interest" description="Disordered" evidence="1">
    <location>
        <begin position="441"/>
        <end position="504"/>
    </location>
</feature>
<dbReference type="PANTHER" id="PTHR30290:SF65">
    <property type="entry name" value="MONOACYL PHOSPHATIDYLINOSITOL TETRAMANNOSIDE-BINDING PROTEIN LPQW-RELATED"/>
    <property type="match status" value="1"/>
</dbReference>
<feature type="domain" description="Solute-binding protein family 5" evidence="2">
    <location>
        <begin position="101"/>
        <end position="426"/>
    </location>
</feature>
<sequence length="598" mass="63582">MANPSDAPTVEGAPEPPEQKQVQEDQQKKMREVSVGVDEFVEGFNPHLLQDMSPVTSLVARLTLPSAFVPDPQTGDNWLMNEDLLESAVAVDAGASGATEHVRYTIRQGAQWSDGTPISGEDFRYLYSQVTSTPGALDLASYELIKSIAVSEAGRQIDVTFKHPVMQWKHLFASLLPAHLMRTSTDGFSLASHFPASGGQYTVDAMDVGRNVIRLVRNDRYWGKTQATSEVVTLRAMRSAIDGAEQMRSSQLQAAQIRPAQTTALTYSLVPGASEFIHEPPRSLVFSTNLAAPRLKNEAIRKALLSTINVEQVAEVATGRSAADSAEAQVSSSAVSRPENAQQDQAGGNAVPADQFSRVFNRDNPLRIGVVSDGLAARAAAFAVSNQLTSAGIPAVVVPTEQSDLLRTDLPFGTVDAVVSWSTPATTMAAARDRYSCTSGAVGSLAPERTEGSSASARQTESSTEKSSEGAAPTAIPSRERDQGDDSAESIVAPSSAARGQNLTGLCDPKIDRLLSPDTPEVPASLGQEIQARSIELNLVDDALLTVIGPSIEMRPRGQDKDPAQWPNDPVVGRLVGLGSVARVASASDVSAEDKEEK</sequence>
<evidence type="ECO:0000259" key="2">
    <source>
        <dbReference type="Pfam" id="PF00496"/>
    </source>
</evidence>
<feature type="region of interest" description="Disordered" evidence="1">
    <location>
        <begin position="1"/>
        <end position="31"/>
    </location>
</feature>
<organism evidence="3 4">
    <name type="scientific">Corynebacterium lactis RW2-5</name>
    <dbReference type="NCBI Taxonomy" id="1408189"/>
    <lineage>
        <taxon>Bacteria</taxon>
        <taxon>Bacillati</taxon>
        <taxon>Actinomycetota</taxon>
        <taxon>Actinomycetes</taxon>
        <taxon>Mycobacteriales</taxon>
        <taxon>Corynebacteriaceae</taxon>
        <taxon>Corynebacterium</taxon>
    </lineage>
</organism>
<dbReference type="Gene3D" id="3.10.105.10">
    <property type="entry name" value="Dipeptide-binding Protein, Domain 3"/>
    <property type="match status" value="1"/>
</dbReference>
<gene>
    <name evidence="3" type="ORF">CLAC_04170</name>
</gene>
<dbReference type="STRING" id="1408189.CLAC_04170"/>
<dbReference type="GO" id="GO:1904680">
    <property type="term" value="F:peptide transmembrane transporter activity"/>
    <property type="evidence" value="ECO:0007669"/>
    <property type="project" value="TreeGrafter"/>
</dbReference>
<dbReference type="PANTHER" id="PTHR30290">
    <property type="entry name" value="PERIPLASMIC BINDING COMPONENT OF ABC TRANSPORTER"/>
    <property type="match status" value="1"/>
</dbReference>
<reference evidence="3 4" key="1">
    <citation type="submission" date="2013-10" db="EMBL/GenBank/DDBJ databases">
        <title>Complete genome sequence of Corynebacterium lactis DSM 45799(T), isolated from raw cow milk.</title>
        <authorList>
            <person name="Ruckert C."/>
            <person name="Albersmeier A."/>
            <person name="Lipski A."/>
            <person name="Kalinowski J."/>
        </authorList>
    </citation>
    <scope>NUCLEOTIDE SEQUENCE [LARGE SCALE GENOMIC DNA]</scope>
    <source>
        <strain evidence="3 4">RW2-5</strain>
    </source>
</reference>
<dbReference type="EMBL" id="CP006841">
    <property type="protein sequence ID" value="ALA68483.1"/>
    <property type="molecule type" value="Genomic_DNA"/>
</dbReference>
<dbReference type="InterPro" id="IPR039424">
    <property type="entry name" value="SBP_5"/>
</dbReference>
<dbReference type="InterPro" id="IPR000914">
    <property type="entry name" value="SBP_5_dom"/>
</dbReference>
<evidence type="ECO:0000256" key="1">
    <source>
        <dbReference type="SAM" id="MobiDB-lite"/>
    </source>
</evidence>